<dbReference type="PANTHER" id="PTHR35712:SF1">
    <property type="entry name" value="MYOSIN HEAVY CHAIN-LIKE PROTEIN"/>
    <property type="match status" value="1"/>
</dbReference>
<protein>
    <submittedName>
        <fullName evidence="2">Uncharacterized protein</fullName>
    </submittedName>
</protein>
<dbReference type="EMBL" id="JAXIOK010000002">
    <property type="protein sequence ID" value="KAK4777573.1"/>
    <property type="molecule type" value="Genomic_DNA"/>
</dbReference>
<reference evidence="2 3" key="1">
    <citation type="journal article" date="2023" name="Hortic Res">
        <title>Pangenome of water caltrop reveals structural variations and asymmetric subgenome divergence after allopolyploidization.</title>
        <authorList>
            <person name="Zhang X."/>
            <person name="Chen Y."/>
            <person name="Wang L."/>
            <person name="Yuan Y."/>
            <person name="Fang M."/>
            <person name="Shi L."/>
            <person name="Lu R."/>
            <person name="Comes H.P."/>
            <person name="Ma Y."/>
            <person name="Chen Y."/>
            <person name="Huang G."/>
            <person name="Zhou Y."/>
            <person name="Zheng Z."/>
            <person name="Qiu Y."/>
        </authorList>
    </citation>
    <scope>NUCLEOTIDE SEQUENCE [LARGE SCALE GENOMIC DNA]</scope>
    <source>
        <tissue evidence="2">Roots</tissue>
    </source>
</reference>
<sequence length="433" mass="48882">MIHLHLNTLQSVLEEELQSARNSVDNLQNKLQMGLEIENHLKKKVRELEKKKIASDQMFRNSLTGLRHHHSFHRMQIVNILEEEKSHIKSMFSMIEGKIKQINGCKETDSEHSSDATKLDENYYTDRESTDAELSMAPEISVAGIRLKSDLDLADSKCDESKALAQALQEKVAALLLLSQQEERHLLERNVNAALQKKVEELQWNLLQVTNEKVKALMELAQLKQNYHLLKERVGPEMKISAEDNRLATHEHEGKLRNILKKSYLSRWINKVDFGRNTSETGHTNEGNFSSRHSNSMEIARMKIENATLRESLESMEHITSTIHRLRASLSQVKESAVLGGTVTGISQVLEDTISEAMLMRTALSSCLPVSWSAGEDMESLGGSVDDESSDIHSDSINKKLDSVSAAGFEMVELLILTADLLKEYANKIKSED</sequence>
<organism evidence="2 3">
    <name type="scientific">Trapa incisa</name>
    <dbReference type="NCBI Taxonomy" id="236973"/>
    <lineage>
        <taxon>Eukaryota</taxon>
        <taxon>Viridiplantae</taxon>
        <taxon>Streptophyta</taxon>
        <taxon>Embryophyta</taxon>
        <taxon>Tracheophyta</taxon>
        <taxon>Spermatophyta</taxon>
        <taxon>Magnoliopsida</taxon>
        <taxon>eudicotyledons</taxon>
        <taxon>Gunneridae</taxon>
        <taxon>Pentapetalae</taxon>
        <taxon>rosids</taxon>
        <taxon>malvids</taxon>
        <taxon>Myrtales</taxon>
        <taxon>Lythraceae</taxon>
        <taxon>Trapa</taxon>
    </lineage>
</organism>
<keyword evidence="3" id="KW-1185">Reference proteome</keyword>
<comment type="caution">
    <text evidence="2">The sequence shown here is derived from an EMBL/GenBank/DDBJ whole genome shotgun (WGS) entry which is preliminary data.</text>
</comment>
<evidence type="ECO:0000256" key="1">
    <source>
        <dbReference type="SAM" id="Coils"/>
    </source>
</evidence>
<feature type="coiled-coil region" evidence="1">
    <location>
        <begin position="151"/>
        <end position="233"/>
    </location>
</feature>
<dbReference type="PANTHER" id="PTHR35712">
    <property type="entry name" value="MYOSIN HEAVY CHAIN-LIKE PROTEIN"/>
    <property type="match status" value="1"/>
</dbReference>
<dbReference type="Proteomes" id="UP001345219">
    <property type="component" value="Chromosome 14"/>
</dbReference>
<name>A0AAN7QWD5_9MYRT</name>
<dbReference type="AlphaFoldDB" id="A0AAN7QWD5"/>
<evidence type="ECO:0000313" key="3">
    <source>
        <dbReference type="Proteomes" id="UP001345219"/>
    </source>
</evidence>
<proteinExistence type="predicted"/>
<keyword evidence="1" id="KW-0175">Coiled coil</keyword>
<accession>A0AAN7QWD5</accession>
<evidence type="ECO:0000313" key="2">
    <source>
        <dbReference type="EMBL" id="KAK4777573.1"/>
    </source>
</evidence>
<gene>
    <name evidence="2" type="ORF">SAY87_017760</name>
</gene>